<keyword evidence="2" id="KW-0472">Membrane</keyword>
<dbReference type="EMBL" id="JBANRG010000066">
    <property type="protein sequence ID" value="KAK7440800.1"/>
    <property type="molecule type" value="Genomic_DNA"/>
</dbReference>
<evidence type="ECO:0000313" key="4">
    <source>
        <dbReference type="Proteomes" id="UP001498398"/>
    </source>
</evidence>
<feature type="compositionally biased region" description="Polar residues" evidence="1">
    <location>
        <begin position="92"/>
        <end position="119"/>
    </location>
</feature>
<reference evidence="3 4" key="1">
    <citation type="submission" date="2024-01" db="EMBL/GenBank/DDBJ databases">
        <title>A draft genome for the cacao thread blight pathogen Marasmiellus scandens.</title>
        <authorList>
            <person name="Baruah I.K."/>
            <person name="Leung J."/>
            <person name="Bukari Y."/>
            <person name="Amoako-Attah I."/>
            <person name="Meinhardt L.W."/>
            <person name="Bailey B.A."/>
            <person name="Cohen S.P."/>
        </authorList>
    </citation>
    <scope>NUCLEOTIDE SEQUENCE [LARGE SCALE GENOMIC DNA]</scope>
    <source>
        <strain evidence="3 4">GH-19</strain>
    </source>
</reference>
<proteinExistence type="predicted"/>
<accession>A0ABR1IY15</accession>
<sequence length="190" mass="21448">MNLSMILGVTFGILSMSILIVLLLLYLRKRNKQMVSPRTSEKHIYPYDLKIDRGSVTPRVRSRQDEDYPTESEENTSQMSHNSNRAEERAPTTGNPLPLSGTNDTTNLNPPFATGTESTSRQFQLRAEVNQFRSQLLALQQALAVSSEENRQMTAYIHALEAQLDSDWARGLTDEPPPLYHEVVSILSRS</sequence>
<comment type="caution">
    <text evidence="3">The sequence shown here is derived from an EMBL/GenBank/DDBJ whole genome shotgun (WGS) entry which is preliminary data.</text>
</comment>
<organism evidence="3 4">
    <name type="scientific">Marasmiellus scandens</name>
    <dbReference type="NCBI Taxonomy" id="2682957"/>
    <lineage>
        <taxon>Eukaryota</taxon>
        <taxon>Fungi</taxon>
        <taxon>Dikarya</taxon>
        <taxon>Basidiomycota</taxon>
        <taxon>Agaricomycotina</taxon>
        <taxon>Agaricomycetes</taxon>
        <taxon>Agaricomycetidae</taxon>
        <taxon>Agaricales</taxon>
        <taxon>Marasmiineae</taxon>
        <taxon>Omphalotaceae</taxon>
        <taxon>Marasmiellus</taxon>
    </lineage>
</organism>
<feature type="region of interest" description="Disordered" evidence="1">
    <location>
        <begin position="55"/>
        <end position="119"/>
    </location>
</feature>
<keyword evidence="2" id="KW-0812">Transmembrane</keyword>
<keyword evidence="2" id="KW-1133">Transmembrane helix</keyword>
<evidence type="ECO:0000313" key="3">
    <source>
        <dbReference type="EMBL" id="KAK7440800.1"/>
    </source>
</evidence>
<feature type="transmembrane region" description="Helical" evidence="2">
    <location>
        <begin position="6"/>
        <end position="27"/>
    </location>
</feature>
<evidence type="ECO:0000256" key="2">
    <source>
        <dbReference type="SAM" id="Phobius"/>
    </source>
</evidence>
<protein>
    <submittedName>
        <fullName evidence="3">Uncharacterized protein</fullName>
    </submittedName>
</protein>
<gene>
    <name evidence="3" type="ORF">VKT23_016878</name>
</gene>
<keyword evidence="4" id="KW-1185">Reference proteome</keyword>
<dbReference type="Proteomes" id="UP001498398">
    <property type="component" value="Unassembled WGS sequence"/>
</dbReference>
<evidence type="ECO:0000256" key="1">
    <source>
        <dbReference type="SAM" id="MobiDB-lite"/>
    </source>
</evidence>
<name>A0ABR1IY15_9AGAR</name>